<dbReference type="CDD" id="cd07750">
    <property type="entry name" value="PolyPPase_VTC_like"/>
    <property type="match status" value="1"/>
</dbReference>
<sequence length="271" mass="32634">MRKLAIEVFNRYEKKFLMDSKTYERVQHILSEYMELDEYNKVNNTYYTICNIYYDTQDNQLIRHSISKPKYKEKLRLRAYGVPSLDAKVYLEIKKKVNGLVNKRRTKLILKEAYEFAATGIKPEYKSYMNKQVLNEIEYLLKVYDLEPKLYLAYDRVAYFGINNRDLRITFDTNIRSRRTDLRLELGDHGERLLDDDIWLMEVKAEKSIPVWLSRMLSQNKLFKTSFSKYGTEYKKMVLSNIIKEDDYRCLTEYSMPQPAQHYPLEVRYSQ</sequence>
<proteinExistence type="predicted"/>
<keyword evidence="3" id="KW-1185">Reference proteome</keyword>
<dbReference type="Pfam" id="PF09359">
    <property type="entry name" value="VTC"/>
    <property type="match status" value="1"/>
</dbReference>
<organism evidence="2 3">
    <name type="scientific">Acetivibrio mesophilus</name>
    <dbReference type="NCBI Taxonomy" id="2487273"/>
    <lineage>
        <taxon>Bacteria</taxon>
        <taxon>Bacillati</taxon>
        <taxon>Bacillota</taxon>
        <taxon>Clostridia</taxon>
        <taxon>Eubacteriales</taxon>
        <taxon>Oscillospiraceae</taxon>
        <taxon>Acetivibrio</taxon>
    </lineage>
</organism>
<dbReference type="Proteomes" id="UP000289166">
    <property type="component" value="Unassembled WGS sequence"/>
</dbReference>
<gene>
    <name evidence="2" type="ORF">EFD62_15020</name>
</gene>
<protein>
    <submittedName>
        <fullName evidence="2">Polyphosphate polymerase domain-containing protein</fullName>
    </submittedName>
</protein>
<dbReference type="InterPro" id="IPR018966">
    <property type="entry name" value="VTC_domain"/>
</dbReference>
<dbReference type="InterPro" id="IPR042267">
    <property type="entry name" value="VTC_sf"/>
</dbReference>
<evidence type="ECO:0000313" key="3">
    <source>
        <dbReference type="Proteomes" id="UP000289166"/>
    </source>
</evidence>
<name>A0A4Q0I169_9FIRM</name>
<dbReference type="Gene3D" id="3.20.100.30">
    <property type="entry name" value="VTC, catalytic tunnel domain"/>
    <property type="match status" value="1"/>
</dbReference>
<dbReference type="GO" id="GO:0006799">
    <property type="term" value="P:polyphosphate biosynthetic process"/>
    <property type="evidence" value="ECO:0007669"/>
    <property type="project" value="UniProtKB-ARBA"/>
</dbReference>
<reference evidence="3" key="1">
    <citation type="submission" date="2018-11" db="EMBL/GenBank/DDBJ databases">
        <title>Genome sequencing of a novel mesophilic and cellulolytic organism within the genus Hungateiclostridium.</title>
        <authorList>
            <person name="Rettenmaier R."/>
            <person name="Liebl W."/>
            <person name="Zverlov V."/>
        </authorList>
    </citation>
    <scope>NUCLEOTIDE SEQUENCE [LARGE SCALE GENOMIC DNA]</scope>
    <source>
        <strain evidence="3">N2K1</strain>
    </source>
</reference>
<accession>A0A4Q0I169</accession>
<evidence type="ECO:0000259" key="1">
    <source>
        <dbReference type="Pfam" id="PF09359"/>
    </source>
</evidence>
<dbReference type="OrthoDB" id="185578at2"/>
<evidence type="ECO:0000313" key="2">
    <source>
        <dbReference type="EMBL" id="RXE57938.1"/>
    </source>
</evidence>
<feature type="domain" description="VTC" evidence="1">
    <location>
        <begin position="10"/>
        <end position="237"/>
    </location>
</feature>
<dbReference type="AlphaFoldDB" id="A0A4Q0I169"/>
<dbReference type="EMBL" id="RLII01000029">
    <property type="protein sequence ID" value="RXE57938.1"/>
    <property type="molecule type" value="Genomic_DNA"/>
</dbReference>
<comment type="caution">
    <text evidence="2">The sequence shown here is derived from an EMBL/GenBank/DDBJ whole genome shotgun (WGS) entry which is preliminary data.</text>
</comment>
<dbReference type="RefSeq" id="WP_128706398.1">
    <property type="nucleotide sequence ID" value="NZ_RLII01000029.1"/>
</dbReference>